<protein>
    <submittedName>
        <fullName evidence="3">Response regulator</fullName>
    </submittedName>
</protein>
<evidence type="ECO:0000256" key="1">
    <source>
        <dbReference type="PROSITE-ProRule" id="PRU00169"/>
    </source>
</evidence>
<comment type="caution">
    <text evidence="3">The sequence shown here is derived from an EMBL/GenBank/DDBJ whole genome shotgun (WGS) entry which is preliminary data.</text>
</comment>
<dbReference type="GO" id="GO:0000160">
    <property type="term" value="P:phosphorelay signal transduction system"/>
    <property type="evidence" value="ECO:0007669"/>
    <property type="project" value="InterPro"/>
</dbReference>
<dbReference type="Gene3D" id="3.40.50.2300">
    <property type="match status" value="1"/>
</dbReference>
<gene>
    <name evidence="3" type="ORF">C7I84_14975</name>
</gene>
<sequence>MQTLSGVRILIVEDEYSVADDLARFFTKMGATILGPAPDLERAMQYTECADAAILDINLHGVAVFPVADRLMEREIPFVFFSGYEEDIVPSRLRHVCNFTKPAPRHSLFEALFPEGRPEVPRDDPDDIVVLLPKLRLAARLMLTDENAADRLVERTLKDAIRTVDRRPGHCSAEDWLNGLLREAAMDGAEFLN</sequence>
<organism evidence="3 4">
    <name type="scientific">Kumtagia ephedrae</name>
    <dbReference type="NCBI Taxonomy" id="2116701"/>
    <lineage>
        <taxon>Bacteria</taxon>
        <taxon>Pseudomonadati</taxon>
        <taxon>Pseudomonadota</taxon>
        <taxon>Alphaproteobacteria</taxon>
        <taxon>Hyphomicrobiales</taxon>
        <taxon>Phyllobacteriaceae</taxon>
        <taxon>Kumtagia</taxon>
    </lineage>
</organism>
<dbReference type="AlphaFoldDB" id="A0A2P7S8F8"/>
<evidence type="ECO:0000313" key="3">
    <source>
        <dbReference type="EMBL" id="PSJ58776.1"/>
    </source>
</evidence>
<evidence type="ECO:0000313" key="4">
    <source>
        <dbReference type="Proteomes" id="UP000241229"/>
    </source>
</evidence>
<dbReference type="Proteomes" id="UP000241229">
    <property type="component" value="Unassembled WGS sequence"/>
</dbReference>
<evidence type="ECO:0000259" key="2">
    <source>
        <dbReference type="PROSITE" id="PS50110"/>
    </source>
</evidence>
<accession>A0A2P7S8F8</accession>
<feature type="domain" description="Response regulatory" evidence="2">
    <location>
        <begin position="8"/>
        <end position="116"/>
    </location>
</feature>
<dbReference type="PROSITE" id="PS50110">
    <property type="entry name" value="RESPONSE_REGULATORY"/>
    <property type="match status" value="1"/>
</dbReference>
<dbReference type="InterPro" id="IPR001789">
    <property type="entry name" value="Sig_transdc_resp-reg_receiver"/>
</dbReference>
<name>A0A2P7S8F8_9HYPH</name>
<proteinExistence type="predicted"/>
<keyword evidence="1" id="KW-0597">Phosphoprotein</keyword>
<dbReference type="EMBL" id="PXYK01000013">
    <property type="protein sequence ID" value="PSJ58776.1"/>
    <property type="molecule type" value="Genomic_DNA"/>
</dbReference>
<keyword evidence="4" id="KW-1185">Reference proteome</keyword>
<dbReference type="SMART" id="SM00448">
    <property type="entry name" value="REC"/>
    <property type="match status" value="1"/>
</dbReference>
<dbReference type="SUPFAM" id="SSF52172">
    <property type="entry name" value="CheY-like"/>
    <property type="match status" value="1"/>
</dbReference>
<feature type="modified residue" description="4-aspartylphosphate" evidence="1">
    <location>
        <position position="56"/>
    </location>
</feature>
<dbReference type="InterPro" id="IPR011006">
    <property type="entry name" value="CheY-like_superfamily"/>
</dbReference>
<dbReference type="OrthoDB" id="582170at2"/>
<reference evidence="3 4" key="1">
    <citation type="submission" date="2018-03" db="EMBL/GenBank/DDBJ databases">
        <title>The draft genome of Mesorhizobium sp. 6GN-30.</title>
        <authorList>
            <person name="Liu L."/>
            <person name="Li L."/>
            <person name="Wang T."/>
            <person name="Zhang X."/>
            <person name="Liang L."/>
        </authorList>
    </citation>
    <scope>NUCLEOTIDE SEQUENCE [LARGE SCALE GENOMIC DNA]</scope>
    <source>
        <strain evidence="3 4">6GN30</strain>
    </source>
</reference>